<reference evidence="5" key="1">
    <citation type="submission" date="2024-04" db="EMBL/GenBank/DDBJ databases">
        <title>Salinicola lusitanus LLJ914,a marine bacterium isolated from the Okinawa Trough.</title>
        <authorList>
            <person name="Li J."/>
        </authorList>
    </citation>
    <scope>NUCLEOTIDE SEQUENCE [LARGE SCALE GENOMIC DNA]</scope>
</reference>
<dbReference type="EMBL" id="JBBPFD010000013">
    <property type="protein sequence ID" value="KAK7901716.1"/>
    <property type="molecule type" value="Genomic_DNA"/>
</dbReference>
<feature type="domain" description="DBB" evidence="3">
    <location>
        <begin position="92"/>
        <end position="231"/>
    </location>
</feature>
<evidence type="ECO:0000256" key="2">
    <source>
        <dbReference type="SAM" id="MobiDB-lite"/>
    </source>
</evidence>
<dbReference type="InterPro" id="IPR041340">
    <property type="entry name" value="PIK3AP1_TIR"/>
</dbReference>
<accession>A0AAW0NJC8</accession>
<sequence length="861" mass="97245">MEEDLQTGAALHDASSTYELLILYTSEAYEWATYLQHILQSSRKFPKSSIVLYAVSPADQLHGYNFDSFQNCKCVVLLLTGAFLDDLSVPELQGALRRLLCPPHRVVALLCGVDDDPALTESFSDWPYWRKLYTEDEPAVYLATILESVAENLPAGVVSLTLRTNQSSVALKPITYFTNMGEVSRFIENATDPVNFICQAFHLQSNTTESVDNMLTECLKSKMRPQDFSCLASGRSRRTIWPHISAMRNFPRCSTLQLSTVEEAHYALLKCPGALQAYSVMNKNGDYPNTLAQKSGFSDLRQFMDAFVVMTAVDENPEEAMLRKFFQAKNESTEAPQSDSRVAAVEEKESTERTEFDLIEEEDEDPYHLSSDDIYDTVDPESMYPPILNRPPAPIPRPEPEADREEDKPIAYISRIFSDKNLTQLKQEIQDKTYATARRPSVPQGPVYDPYAGMKTPGQRQLISLQERVKVGEISVEEAVQEFKAWQFDHDRRSNSIRYQQENLKKLRDSITRRHKEKEKIGQMEYEISAPLQTNLYWTTGASPECGVYESTPRVSTLPPLVLCPQRPLLLGPDTSSREAAGRPAAPPATPDSLDCLPVPPRPPRLTEPSPLNTPPRIPPRIPERVPEKMLHDRYISCPTRALPQVPQRSPRWLLLFPGDRDDPNNNNKTTTGHRERRRERLCSTTKNSFTDMLYLFHDDKDEQQRRRERLALSRSVPSVAGAAAVSLTQLGDVRACVRASCVLLLLVREGYSCRPGEPREPADLSCRSEPQIHTMKQNGMRKCHFSSFILLAGAGEVLQDAPRSSVECVCSLERLTYNTLDTGNLDYDHGEFPKSSCPPEACVFLIPLTSTEQQQQQQQQ</sequence>
<dbReference type="PROSITE" id="PS51376">
    <property type="entry name" value="DBB"/>
    <property type="match status" value="1"/>
</dbReference>
<evidence type="ECO:0000313" key="5">
    <source>
        <dbReference type="Proteomes" id="UP001460270"/>
    </source>
</evidence>
<proteinExistence type="predicted"/>
<gene>
    <name evidence="4" type="ORF">WMY93_018485</name>
</gene>
<dbReference type="PANTHER" id="PTHR16267:SF12">
    <property type="entry name" value="PHOSPHOINOSITIDE 3-KINASE ADAPTER PROTEIN 1"/>
    <property type="match status" value="1"/>
</dbReference>
<dbReference type="Gene3D" id="3.40.50.10140">
    <property type="entry name" value="Toll/interleukin-1 receptor homology (TIR) domain"/>
    <property type="match status" value="1"/>
</dbReference>
<evidence type="ECO:0000313" key="4">
    <source>
        <dbReference type="EMBL" id="KAK7901716.1"/>
    </source>
</evidence>
<dbReference type="Proteomes" id="UP001460270">
    <property type="component" value="Unassembled WGS sequence"/>
</dbReference>
<evidence type="ECO:0000259" key="3">
    <source>
        <dbReference type="PROSITE" id="PS51376"/>
    </source>
</evidence>
<dbReference type="InterPro" id="IPR052446">
    <property type="entry name" value="B-cell_PI3K-Signaling_Adptrs"/>
</dbReference>
<dbReference type="GO" id="GO:0005829">
    <property type="term" value="C:cytosol"/>
    <property type="evidence" value="ECO:0007669"/>
    <property type="project" value="TreeGrafter"/>
</dbReference>
<feature type="region of interest" description="Disordered" evidence="2">
    <location>
        <begin position="329"/>
        <end position="354"/>
    </location>
</feature>
<feature type="region of interest" description="Disordered" evidence="2">
    <location>
        <begin position="569"/>
        <end position="624"/>
    </location>
</feature>
<feature type="compositionally biased region" description="Pro residues" evidence="2">
    <location>
        <begin position="598"/>
        <end position="621"/>
    </location>
</feature>
<feature type="compositionally biased region" description="Polar residues" evidence="2">
    <location>
        <begin position="329"/>
        <end position="340"/>
    </location>
</feature>
<feature type="region of interest" description="Disordered" evidence="2">
    <location>
        <begin position="383"/>
        <end position="406"/>
    </location>
</feature>
<feature type="compositionally biased region" description="Pro residues" evidence="2">
    <location>
        <begin position="388"/>
        <end position="397"/>
    </location>
</feature>
<organism evidence="4 5">
    <name type="scientific">Mugilogobius chulae</name>
    <name type="common">yellowstripe goby</name>
    <dbReference type="NCBI Taxonomy" id="88201"/>
    <lineage>
        <taxon>Eukaryota</taxon>
        <taxon>Metazoa</taxon>
        <taxon>Chordata</taxon>
        <taxon>Craniata</taxon>
        <taxon>Vertebrata</taxon>
        <taxon>Euteleostomi</taxon>
        <taxon>Actinopterygii</taxon>
        <taxon>Neopterygii</taxon>
        <taxon>Teleostei</taxon>
        <taxon>Neoteleostei</taxon>
        <taxon>Acanthomorphata</taxon>
        <taxon>Gobiaria</taxon>
        <taxon>Gobiiformes</taxon>
        <taxon>Gobioidei</taxon>
        <taxon>Gobiidae</taxon>
        <taxon>Gobionellinae</taxon>
        <taxon>Mugilogobius</taxon>
    </lineage>
</organism>
<evidence type="ECO:0000256" key="1">
    <source>
        <dbReference type="ARBA" id="ARBA00022553"/>
    </source>
</evidence>
<comment type="caution">
    <text evidence="4">The sequence shown here is derived from an EMBL/GenBank/DDBJ whole genome shotgun (WGS) entry which is preliminary data.</text>
</comment>
<dbReference type="SMART" id="SM01282">
    <property type="entry name" value="DBB"/>
    <property type="match status" value="1"/>
</dbReference>
<dbReference type="GO" id="GO:0036312">
    <property type="term" value="F:phosphatidylinositol 3-kinase regulatory subunit binding"/>
    <property type="evidence" value="ECO:0007669"/>
    <property type="project" value="TreeGrafter"/>
</dbReference>
<dbReference type="GO" id="GO:0005102">
    <property type="term" value="F:signaling receptor binding"/>
    <property type="evidence" value="ECO:0007669"/>
    <property type="project" value="TreeGrafter"/>
</dbReference>
<dbReference type="PANTHER" id="PTHR16267">
    <property type="entry name" value="BANK1/PIK3AP1 FAMILY MEMBER"/>
    <property type="match status" value="1"/>
</dbReference>
<dbReference type="AlphaFoldDB" id="A0AAW0NJC8"/>
<dbReference type="Pfam" id="PF18567">
    <property type="entry name" value="TIR_3"/>
    <property type="match status" value="1"/>
</dbReference>
<keyword evidence="1" id="KW-0597">Phosphoprotein</keyword>
<name>A0AAW0NJC8_9GOBI</name>
<feature type="compositionally biased region" description="Basic and acidic residues" evidence="2">
    <location>
        <begin position="344"/>
        <end position="354"/>
    </location>
</feature>
<dbReference type="InterPro" id="IPR017893">
    <property type="entry name" value="DBB_domain"/>
</dbReference>
<dbReference type="InterPro" id="IPR035897">
    <property type="entry name" value="Toll_tir_struct_dom_sf"/>
</dbReference>
<protein>
    <recommendedName>
        <fullName evidence="3">DBB domain-containing protein</fullName>
    </recommendedName>
</protein>
<keyword evidence="5" id="KW-1185">Reference proteome</keyword>
<feature type="region of interest" description="Disordered" evidence="2">
    <location>
        <begin position="656"/>
        <end position="678"/>
    </location>
</feature>